<gene>
    <name evidence="2" type="ORF">ACFOMH_12260</name>
</gene>
<comment type="caution">
    <text evidence="2">The sequence shown here is derived from an EMBL/GenBank/DDBJ whole genome shotgun (WGS) entry which is preliminary data.</text>
</comment>
<dbReference type="Gene3D" id="3.30.70.100">
    <property type="match status" value="1"/>
</dbReference>
<dbReference type="PANTHER" id="PTHR37811:SF2">
    <property type="entry name" value="ABM DOMAIN-CONTAINING PROTEIN"/>
    <property type="match status" value="1"/>
</dbReference>
<dbReference type="InterPro" id="IPR011008">
    <property type="entry name" value="Dimeric_a/b-barrel"/>
</dbReference>
<name>A0ABV7R6N7_9RHOB</name>
<dbReference type="Proteomes" id="UP001595721">
    <property type="component" value="Unassembled WGS sequence"/>
</dbReference>
<feature type="domain" description="ABM" evidence="1">
    <location>
        <begin position="6"/>
        <end position="74"/>
    </location>
</feature>
<dbReference type="RefSeq" id="WP_374424348.1">
    <property type="nucleotide sequence ID" value="NZ_JBHRXJ010000008.1"/>
</dbReference>
<organism evidence="2 3">
    <name type="scientific">Paracoccus mangrovi</name>
    <dbReference type="NCBI Taxonomy" id="1715645"/>
    <lineage>
        <taxon>Bacteria</taxon>
        <taxon>Pseudomonadati</taxon>
        <taxon>Pseudomonadota</taxon>
        <taxon>Alphaproteobacteria</taxon>
        <taxon>Rhodobacterales</taxon>
        <taxon>Paracoccaceae</taxon>
        <taxon>Paracoccus</taxon>
    </lineage>
</organism>
<evidence type="ECO:0000259" key="1">
    <source>
        <dbReference type="Pfam" id="PF03992"/>
    </source>
</evidence>
<dbReference type="InterPro" id="IPR007138">
    <property type="entry name" value="ABM_dom"/>
</dbReference>
<accession>A0ABV7R6N7</accession>
<keyword evidence="3" id="KW-1185">Reference proteome</keyword>
<sequence length="110" mass="12181">MIAVIFELQPDRPDHYPELAEALQAQLRRIPGHISVERFESLSSPGKYLSLSFFTDEDAVAQWRDLWGHRAARAQAGTLGAYRLRLAYVGHDYGTPRPAGTQATGGTALE</sequence>
<protein>
    <submittedName>
        <fullName evidence="2">Antibiotic biosynthesis monooxygenase family protein</fullName>
        <ecNumber evidence="2">1.14.-.-</ecNumber>
    </submittedName>
</protein>
<dbReference type="EC" id="1.14.-.-" evidence="2"/>
<keyword evidence="2" id="KW-0560">Oxidoreductase</keyword>
<dbReference type="InterPro" id="IPR052936">
    <property type="entry name" value="Jasmonate_Hydroxylase-like"/>
</dbReference>
<dbReference type="SUPFAM" id="SSF54909">
    <property type="entry name" value="Dimeric alpha+beta barrel"/>
    <property type="match status" value="1"/>
</dbReference>
<dbReference type="EMBL" id="JBHRXJ010000008">
    <property type="protein sequence ID" value="MFC3528951.1"/>
    <property type="molecule type" value="Genomic_DNA"/>
</dbReference>
<reference evidence="3" key="1">
    <citation type="journal article" date="2019" name="Int. J. Syst. Evol. Microbiol.">
        <title>The Global Catalogue of Microorganisms (GCM) 10K type strain sequencing project: providing services to taxonomists for standard genome sequencing and annotation.</title>
        <authorList>
            <consortium name="The Broad Institute Genomics Platform"/>
            <consortium name="The Broad Institute Genome Sequencing Center for Infectious Disease"/>
            <person name="Wu L."/>
            <person name="Ma J."/>
        </authorList>
    </citation>
    <scope>NUCLEOTIDE SEQUENCE [LARGE SCALE GENOMIC DNA]</scope>
    <source>
        <strain evidence="3">KCTC 42899</strain>
    </source>
</reference>
<evidence type="ECO:0000313" key="3">
    <source>
        <dbReference type="Proteomes" id="UP001595721"/>
    </source>
</evidence>
<proteinExistence type="predicted"/>
<dbReference type="Pfam" id="PF03992">
    <property type="entry name" value="ABM"/>
    <property type="match status" value="1"/>
</dbReference>
<dbReference type="GO" id="GO:0004497">
    <property type="term" value="F:monooxygenase activity"/>
    <property type="evidence" value="ECO:0007669"/>
    <property type="project" value="UniProtKB-KW"/>
</dbReference>
<evidence type="ECO:0000313" key="2">
    <source>
        <dbReference type="EMBL" id="MFC3528951.1"/>
    </source>
</evidence>
<keyword evidence="2" id="KW-0503">Monooxygenase</keyword>
<dbReference type="PANTHER" id="PTHR37811">
    <property type="entry name" value="BLL5343 PROTEIN"/>
    <property type="match status" value="1"/>
</dbReference>